<dbReference type="EMBL" id="CP103866">
    <property type="protein sequence ID" value="UWE02471.1"/>
    <property type="molecule type" value="Genomic_DNA"/>
</dbReference>
<evidence type="ECO:0000259" key="1">
    <source>
        <dbReference type="PROSITE" id="PS50943"/>
    </source>
</evidence>
<dbReference type="PROSITE" id="PS50943">
    <property type="entry name" value="HTH_CROC1"/>
    <property type="match status" value="1"/>
</dbReference>
<protein>
    <recommendedName>
        <fullName evidence="1">HTH cro/C1-type domain-containing protein</fullName>
    </recommendedName>
</protein>
<accession>A0ABY5TYI1</accession>
<proteinExistence type="predicted"/>
<gene>
    <name evidence="2" type="ORF">NYR52_09735</name>
</gene>
<name>A0ABY5TYI1_LACSH</name>
<reference evidence="2" key="1">
    <citation type="submission" date="2022-08" db="EMBL/GenBank/DDBJ databases">
        <title>The complete genome sequence of the thermophilic bacterium Laceyella sacchari FBKL4.010 reveals the basis for tetramethylpyrazine biosynthesis in Moutai-flavor Daqu.</title>
        <authorList>
            <person name="Li D."/>
            <person name="Huang W."/>
            <person name="Wang C."/>
            <person name="Qiu S."/>
        </authorList>
    </citation>
    <scope>NUCLEOTIDE SEQUENCE</scope>
    <source>
        <strain evidence="2">FBKL4.014</strain>
    </source>
</reference>
<evidence type="ECO:0000313" key="3">
    <source>
        <dbReference type="Proteomes" id="UP001058650"/>
    </source>
</evidence>
<dbReference type="InterPro" id="IPR001387">
    <property type="entry name" value="Cro/C1-type_HTH"/>
</dbReference>
<keyword evidence="3" id="KW-1185">Reference proteome</keyword>
<evidence type="ECO:0000313" key="2">
    <source>
        <dbReference type="EMBL" id="UWE02471.1"/>
    </source>
</evidence>
<organism evidence="2 3">
    <name type="scientific">Laceyella sacchari</name>
    <name type="common">Thermoactinomyces thalpophilus</name>
    <dbReference type="NCBI Taxonomy" id="37482"/>
    <lineage>
        <taxon>Bacteria</taxon>
        <taxon>Bacillati</taxon>
        <taxon>Bacillota</taxon>
        <taxon>Bacilli</taxon>
        <taxon>Bacillales</taxon>
        <taxon>Thermoactinomycetaceae</taxon>
        <taxon>Laceyella</taxon>
    </lineage>
</organism>
<dbReference type="Proteomes" id="UP001058650">
    <property type="component" value="Chromosome"/>
</dbReference>
<sequence length="58" mass="7241">MGRENSKRKTTPSEMVEKLAKYLGVTEEYFSRRFTKQKREWIYSRLKLIKQWEENRKQ</sequence>
<feature type="domain" description="HTH cro/C1-type" evidence="1">
    <location>
        <begin position="4"/>
        <end position="30"/>
    </location>
</feature>
<dbReference type="RefSeq" id="WP_259435561.1">
    <property type="nucleotide sequence ID" value="NZ_CP103866.1"/>
</dbReference>